<dbReference type="PANTHER" id="PTHR31751">
    <property type="entry name" value="SI:CH211-108C17.2-RELATED-RELATED"/>
    <property type="match status" value="1"/>
</dbReference>
<protein>
    <submittedName>
        <fullName evidence="1">Uncharacterized protein</fullName>
    </submittedName>
</protein>
<organism evidence="1 2">
    <name type="scientific">Paramuricea clavata</name>
    <name type="common">Red gorgonian</name>
    <name type="synonym">Violescent sea-whip</name>
    <dbReference type="NCBI Taxonomy" id="317549"/>
    <lineage>
        <taxon>Eukaryota</taxon>
        <taxon>Metazoa</taxon>
        <taxon>Cnidaria</taxon>
        <taxon>Anthozoa</taxon>
        <taxon>Octocorallia</taxon>
        <taxon>Malacalcyonacea</taxon>
        <taxon>Plexauridae</taxon>
        <taxon>Paramuricea</taxon>
    </lineage>
</organism>
<dbReference type="OrthoDB" id="5814287at2759"/>
<dbReference type="Proteomes" id="UP001152795">
    <property type="component" value="Unassembled WGS sequence"/>
</dbReference>
<name>A0A7D9EU33_PARCT</name>
<keyword evidence="2" id="KW-1185">Reference proteome</keyword>
<dbReference type="EMBL" id="CACRXK020009992">
    <property type="protein sequence ID" value="CAB4018413.1"/>
    <property type="molecule type" value="Genomic_DNA"/>
</dbReference>
<comment type="caution">
    <text evidence="1">The sequence shown here is derived from an EMBL/GenBank/DDBJ whole genome shotgun (WGS) entry which is preliminary data.</text>
</comment>
<evidence type="ECO:0000313" key="2">
    <source>
        <dbReference type="Proteomes" id="UP001152795"/>
    </source>
</evidence>
<dbReference type="PANTHER" id="PTHR31751:SF42">
    <property type="entry name" value="PROTEIN CBG10204"/>
    <property type="match status" value="1"/>
</dbReference>
<proteinExistence type="predicted"/>
<reference evidence="1" key="1">
    <citation type="submission" date="2020-04" db="EMBL/GenBank/DDBJ databases">
        <authorList>
            <person name="Alioto T."/>
            <person name="Alioto T."/>
            <person name="Gomez Garrido J."/>
        </authorList>
    </citation>
    <scope>NUCLEOTIDE SEQUENCE</scope>
    <source>
        <strain evidence="1">A484AB</strain>
    </source>
</reference>
<sequence>MKSQQEDNSRWQMARKSVKSANQNPYLHGKYAQFLIGFDTIGEKKRLLKVVKIKKFRKLKPWIGSIINHMYWVAISSQSPVEREEKWLSLLNHIVDVHVHNENKLFMKCTHETIERKWLQTEYIQTVQEECLKLRNDFSTLKKAISHSKELLPEEPVTLVEKYLDGKQPKPALPGVDEDKNAPQDDANVKMNFASVSLLAVVKEACKNV</sequence>
<gene>
    <name evidence="1" type="ORF">PACLA_8A087493</name>
</gene>
<dbReference type="AlphaFoldDB" id="A0A7D9EU33"/>
<evidence type="ECO:0000313" key="1">
    <source>
        <dbReference type="EMBL" id="CAB4018413.1"/>
    </source>
</evidence>
<accession>A0A7D9EU33</accession>